<dbReference type="Pfam" id="PF01734">
    <property type="entry name" value="Patatin"/>
    <property type="match status" value="1"/>
</dbReference>
<dbReference type="GO" id="GO:0055088">
    <property type="term" value="P:lipid homeostasis"/>
    <property type="evidence" value="ECO:0007669"/>
    <property type="project" value="TreeGrafter"/>
</dbReference>
<dbReference type="PANTHER" id="PTHR12406">
    <property type="entry name" value="CALCIUM-INDEPENDENT PHOSPHOLIPASE A2 IPLA2 -RELATED"/>
    <property type="match status" value="1"/>
</dbReference>
<evidence type="ECO:0000256" key="2">
    <source>
        <dbReference type="PROSITE-ProRule" id="PRU01161"/>
    </source>
</evidence>
<dbReference type="GO" id="GO:0005811">
    <property type="term" value="C:lipid droplet"/>
    <property type="evidence" value="ECO:0007669"/>
    <property type="project" value="TreeGrafter"/>
</dbReference>
<feature type="active site" description="Proton acceptor" evidence="2">
    <location>
        <position position="154"/>
    </location>
</feature>
<dbReference type="PROSITE" id="PS51635">
    <property type="entry name" value="PNPLA"/>
    <property type="match status" value="1"/>
</dbReference>
<feature type="non-terminal residue" evidence="4">
    <location>
        <position position="1"/>
    </location>
</feature>
<comment type="caution">
    <text evidence="4">The sequence shown here is derived from an EMBL/GenBank/DDBJ whole genome shotgun (WGS) entry which is preliminary data.</text>
</comment>
<dbReference type="GO" id="GO:0016020">
    <property type="term" value="C:membrane"/>
    <property type="evidence" value="ECO:0007669"/>
    <property type="project" value="TreeGrafter"/>
</dbReference>
<dbReference type="OrthoDB" id="197155at2759"/>
<sequence>SLLLRGCSFFIFYQAGVCTALRDLSPGMLKAASKVYGASSGSIIATFALCECDMGKGCALPPRRCLEGSDAWKYWRNAVNLLKRTLNKHLPANVHQLVSGKLHVIITRVRDCRSVAVSQFSCKEDLIQALLCSCFVPIWFGMLPPLYHGVRYIDGEIGMWRANFVSRSTITISGIAGEYDICPREGPAAFLTFQISDCILQLSKRNIWRLMHVI</sequence>
<dbReference type="PANTHER" id="PTHR12406:SF23">
    <property type="entry name" value="OMEGA-HYDROXYCERAMIDE TRANSACYLASE"/>
    <property type="match status" value="1"/>
</dbReference>
<feature type="domain" description="PNPLA" evidence="3">
    <location>
        <begin position="2"/>
        <end position="169"/>
    </location>
</feature>
<accession>A0A7K9EHN4</accession>
<name>A0A7K9EHN4_BARMA</name>
<keyword evidence="2" id="KW-0442">Lipid degradation</keyword>
<protein>
    <submittedName>
        <fullName evidence="4">PLPL1 protein</fullName>
    </submittedName>
</protein>
<keyword evidence="5" id="KW-1185">Reference proteome</keyword>
<dbReference type="GO" id="GO:0019433">
    <property type="term" value="P:triglyceride catabolic process"/>
    <property type="evidence" value="ECO:0007669"/>
    <property type="project" value="TreeGrafter"/>
</dbReference>
<dbReference type="InterPro" id="IPR016035">
    <property type="entry name" value="Acyl_Trfase/lysoPLipase"/>
</dbReference>
<feature type="non-terminal residue" evidence="4">
    <location>
        <position position="214"/>
    </location>
</feature>
<evidence type="ECO:0000256" key="1">
    <source>
        <dbReference type="ARBA" id="ARBA00023098"/>
    </source>
</evidence>
<dbReference type="Gene3D" id="3.40.1090.10">
    <property type="entry name" value="Cytosolic phospholipase A2 catalytic domain"/>
    <property type="match status" value="1"/>
</dbReference>
<gene>
    <name evidence="4" type="primary">Pnpla1_1</name>
    <name evidence="4" type="ORF">BARMAR_R06967</name>
</gene>
<organism evidence="4 5">
    <name type="scientific">Baryphthengus martii</name>
    <name type="common">Rufous motmot</name>
    <dbReference type="NCBI Taxonomy" id="176943"/>
    <lineage>
        <taxon>Eukaryota</taxon>
        <taxon>Metazoa</taxon>
        <taxon>Chordata</taxon>
        <taxon>Craniata</taxon>
        <taxon>Vertebrata</taxon>
        <taxon>Euteleostomi</taxon>
        <taxon>Archelosauria</taxon>
        <taxon>Archosauria</taxon>
        <taxon>Dinosauria</taxon>
        <taxon>Saurischia</taxon>
        <taxon>Theropoda</taxon>
        <taxon>Coelurosauria</taxon>
        <taxon>Aves</taxon>
        <taxon>Neognathae</taxon>
        <taxon>Neoaves</taxon>
        <taxon>Telluraves</taxon>
        <taxon>Coraciimorphae</taxon>
        <taxon>Coraciiformes</taxon>
        <taxon>Momotidae</taxon>
        <taxon>Baryphthengus</taxon>
    </lineage>
</organism>
<keyword evidence="2" id="KW-0378">Hydrolase</keyword>
<evidence type="ECO:0000259" key="3">
    <source>
        <dbReference type="PROSITE" id="PS51635"/>
    </source>
</evidence>
<dbReference type="SUPFAM" id="SSF52151">
    <property type="entry name" value="FabD/lysophospholipase-like"/>
    <property type="match status" value="1"/>
</dbReference>
<dbReference type="InterPro" id="IPR033562">
    <property type="entry name" value="PLPL"/>
</dbReference>
<feature type="short sequence motif" description="GXSXG" evidence="2">
    <location>
        <begin position="37"/>
        <end position="41"/>
    </location>
</feature>
<dbReference type="GO" id="GO:0004806">
    <property type="term" value="F:triacylglycerol lipase activity"/>
    <property type="evidence" value="ECO:0007669"/>
    <property type="project" value="TreeGrafter"/>
</dbReference>
<proteinExistence type="predicted"/>
<reference evidence="4 5" key="1">
    <citation type="submission" date="2019-09" db="EMBL/GenBank/DDBJ databases">
        <title>Bird 10,000 Genomes (B10K) Project - Family phase.</title>
        <authorList>
            <person name="Zhang G."/>
        </authorList>
    </citation>
    <scope>NUCLEOTIDE SEQUENCE [LARGE SCALE GENOMIC DNA]</scope>
    <source>
        <strain evidence="4">B10K-DU-001-21</strain>
        <tissue evidence="4">Muscle</tissue>
    </source>
</reference>
<feature type="active site" description="Nucleophile" evidence="2">
    <location>
        <position position="39"/>
    </location>
</feature>
<evidence type="ECO:0000313" key="5">
    <source>
        <dbReference type="Proteomes" id="UP000578343"/>
    </source>
</evidence>
<dbReference type="InterPro" id="IPR002641">
    <property type="entry name" value="PNPLA_dom"/>
</dbReference>
<dbReference type="EMBL" id="VWZK01014309">
    <property type="protein sequence ID" value="NXG76183.1"/>
    <property type="molecule type" value="Genomic_DNA"/>
</dbReference>
<keyword evidence="1 2" id="KW-0443">Lipid metabolism</keyword>
<dbReference type="AlphaFoldDB" id="A0A7K9EHN4"/>
<dbReference type="GO" id="GO:0005737">
    <property type="term" value="C:cytoplasm"/>
    <property type="evidence" value="ECO:0007669"/>
    <property type="project" value="TreeGrafter"/>
</dbReference>
<evidence type="ECO:0000313" key="4">
    <source>
        <dbReference type="EMBL" id="NXG76183.1"/>
    </source>
</evidence>
<dbReference type="Proteomes" id="UP000578343">
    <property type="component" value="Unassembled WGS sequence"/>
</dbReference>
<comment type="caution">
    <text evidence="2">Lacks conserved residue(s) required for the propagation of feature annotation.</text>
</comment>